<evidence type="ECO:0000256" key="4">
    <source>
        <dbReference type="ARBA" id="ARBA00023136"/>
    </source>
</evidence>
<evidence type="ECO:0000256" key="5">
    <source>
        <dbReference type="SAM" id="Phobius"/>
    </source>
</evidence>
<keyword evidence="4 5" id="KW-0472">Membrane</keyword>
<protein>
    <submittedName>
        <fullName evidence="6">Unannotated protein</fullName>
    </submittedName>
</protein>
<feature type="transmembrane region" description="Helical" evidence="5">
    <location>
        <begin position="158"/>
        <end position="177"/>
    </location>
</feature>
<evidence type="ECO:0000256" key="2">
    <source>
        <dbReference type="ARBA" id="ARBA00022692"/>
    </source>
</evidence>
<dbReference type="InterPro" id="IPR000537">
    <property type="entry name" value="UbiA_prenyltransferase"/>
</dbReference>
<gene>
    <name evidence="6" type="ORF">UFOPK2370_00577</name>
</gene>
<evidence type="ECO:0000256" key="1">
    <source>
        <dbReference type="ARBA" id="ARBA00004141"/>
    </source>
</evidence>
<evidence type="ECO:0000256" key="3">
    <source>
        <dbReference type="ARBA" id="ARBA00022989"/>
    </source>
</evidence>
<keyword evidence="3 5" id="KW-1133">Transmembrane helix</keyword>
<accession>A0A6J6NF10</accession>
<proteinExistence type="predicted"/>
<organism evidence="6">
    <name type="scientific">freshwater metagenome</name>
    <dbReference type="NCBI Taxonomy" id="449393"/>
    <lineage>
        <taxon>unclassified sequences</taxon>
        <taxon>metagenomes</taxon>
        <taxon>ecological metagenomes</taxon>
    </lineage>
</organism>
<dbReference type="GO" id="GO:0016020">
    <property type="term" value="C:membrane"/>
    <property type="evidence" value="ECO:0007669"/>
    <property type="project" value="UniProtKB-SubCell"/>
</dbReference>
<feature type="transmembrane region" description="Helical" evidence="5">
    <location>
        <begin position="128"/>
        <end position="146"/>
    </location>
</feature>
<dbReference type="InterPro" id="IPR044878">
    <property type="entry name" value="UbiA_sf"/>
</dbReference>
<dbReference type="EMBL" id="CAEZXK010000011">
    <property type="protein sequence ID" value="CAB4685180.1"/>
    <property type="molecule type" value="Genomic_DNA"/>
</dbReference>
<comment type="subcellular location">
    <subcellularLocation>
        <location evidence="1">Membrane</location>
        <topology evidence="1">Multi-pass membrane protein</topology>
    </subcellularLocation>
</comment>
<sequence>MNTALALMRASHFPQTLAMTVFLAVAATITSVQGWQLVLFIAAVLSGQLSVGWMNDFVDAKLDQSVSRSEKPVVTGALSQSSLKVPIAIALVLTIPLSILAAGWIGGLAHVSAVASAHVYNFHLSRTIWSWLPYVVSFALLPLFVAQAASNSLFPEPLMIVLFALVGFIAHLLNALPDIEIDRQAGKGGLAVSLGRKGSLWLTVGLVAGAVPVVVFFVIQLSM</sequence>
<reference evidence="6" key="1">
    <citation type="submission" date="2020-05" db="EMBL/GenBank/DDBJ databases">
        <authorList>
            <person name="Chiriac C."/>
            <person name="Salcher M."/>
            <person name="Ghai R."/>
            <person name="Kavagutti S V."/>
        </authorList>
    </citation>
    <scope>NUCLEOTIDE SEQUENCE</scope>
</reference>
<dbReference type="GO" id="GO:0016765">
    <property type="term" value="F:transferase activity, transferring alkyl or aryl (other than methyl) groups"/>
    <property type="evidence" value="ECO:0007669"/>
    <property type="project" value="InterPro"/>
</dbReference>
<feature type="transmembrane region" description="Helical" evidence="5">
    <location>
        <begin position="198"/>
        <end position="219"/>
    </location>
</feature>
<keyword evidence="2 5" id="KW-0812">Transmembrane</keyword>
<dbReference type="CDD" id="cd13956">
    <property type="entry name" value="PT_UbiA"/>
    <property type="match status" value="1"/>
</dbReference>
<feature type="transmembrane region" description="Helical" evidence="5">
    <location>
        <begin position="87"/>
        <end position="116"/>
    </location>
</feature>
<dbReference type="Gene3D" id="1.10.357.140">
    <property type="entry name" value="UbiA prenyltransferase"/>
    <property type="match status" value="1"/>
</dbReference>
<feature type="transmembrane region" description="Helical" evidence="5">
    <location>
        <begin position="21"/>
        <end position="45"/>
    </location>
</feature>
<dbReference type="AlphaFoldDB" id="A0A6J6NF10"/>
<evidence type="ECO:0000313" key="6">
    <source>
        <dbReference type="EMBL" id="CAB4685180.1"/>
    </source>
</evidence>
<dbReference type="Pfam" id="PF01040">
    <property type="entry name" value="UbiA"/>
    <property type="match status" value="1"/>
</dbReference>
<name>A0A6J6NF10_9ZZZZ</name>